<name>A0A1I3ZQF6_9BACT</name>
<evidence type="ECO:0000313" key="8">
    <source>
        <dbReference type="EMBL" id="SFK45789.1"/>
    </source>
</evidence>
<sequence>MSSKKIQPVMVFADADGNVYDHPDLLMLVRRGRELTLPRPDELIPLPEGSDLYLLPGRHALGLDPETGKAEAMEERAVAAFVCPSYTLSASAAYLADADAPKLPLFAYGAIGFAKDKFWVAATQVDKDRRQVFTQVAPERITKGAQDLLKRYPENRLISHLSRCALTFCCPAAKNLALGRFEAPLPTAKACNARCYGCISHQPLDSGFPSSQNRIDFTPTAKEIVEIMQLHSKRAKNPVMSFGQGCEGEPLTEAALLTEAIALFRGAGGRGTVNINTNASLPDTMPCLAKAGLDSIRVSLNSARESVYNSYYRPHGYTFADVRRTIVTAKEHGLFVSLNYLFFPGVNDVESELEALTDLVASARPDYIQMRNLSLDPELYLGCVGDPTEPSMGLGNFMKRLKKACPWINYGYFNPYIENKTPLLWT</sequence>
<dbReference type="RefSeq" id="WP_092379223.1">
    <property type="nucleotide sequence ID" value="NZ_FORX01000026.1"/>
</dbReference>
<dbReference type="InterPro" id="IPR007197">
    <property type="entry name" value="rSAM"/>
</dbReference>
<evidence type="ECO:0000256" key="3">
    <source>
        <dbReference type="ARBA" id="ARBA00022691"/>
    </source>
</evidence>
<feature type="domain" description="Radical SAM core" evidence="7">
    <location>
        <begin position="177"/>
        <end position="409"/>
    </location>
</feature>
<dbReference type="STRING" id="52560.SAMN04488082_1263"/>
<proteinExistence type="predicted"/>
<dbReference type="SUPFAM" id="SSF102114">
    <property type="entry name" value="Radical SAM enzymes"/>
    <property type="match status" value="1"/>
</dbReference>
<keyword evidence="4" id="KW-0479">Metal-binding</keyword>
<dbReference type="PROSITE" id="PS51918">
    <property type="entry name" value="RADICAL_SAM"/>
    <property type="match status" value="1"/>
</dbReference>
<dbReference type="InterPro" id="IPR013785">
    <property type="entry name" value="Aldolase_TIM"/>
</dbReference>
<evidence type="ECO:0000256" key="1">
    <source>
        <dbReference type="ARBA" id="ARBA00001966"/>
    </source>
</evidence>
<dbReference type="Gene3D" id="3.20.20.70">
    <property type="entry name" value="Aldolase class I"/>
    <property type="match status" value="1"/>
</dbReference>
<keyword evidence="5" id="KW-0408">Iron</keyword>
<keyword evidence="3" id="KW-0949">S-adenosyl-L-methionine</keyword>
<comment type="cofactor">
    <cofactor evidence="1">
        <name>[4Fe-4S] cluster</name>
        <dbReference type="ChEBI" id="CHEBI:49883"/>
    </cofactor>
</comment>
<evidence type="ECO:0000256" key="4">
    <source>
        <dbReference type="ARBA" id="ARBA00022723"/>
    </source>
</evidence>
<evidence type="ECO:0000256" key="6">
    <source>
        <dbReference type="ARBA" id="ARBA00023014"/>
    </source>
</evidence>
<dbReference type="AlphaFoldDB" id="A0A1I3ZQF6"/>
<keyword evidence="9" id="KW-1185">Reference proteome</keyword>
<dbReference type="SFLD" id="SFLDG01109">
    <property type="entry name" value="Uncharacterised_Radical_SAM_Su"/>
    <property type="match status" value="1"/>
</dbReference>
<dbReference type="OrthoDB" id="9764628at2"/>
<reference evidence="9" key="1">
    <citation type="submission" date="2016-10" db="EMBL/GenBank/DDBJ databases">
        <authorList>
            <person name="Varghese N."/>
            <person name="Submissions S."/>
        </authorList>
    </citation>
    <scope>NUCLEOTIDE SEQUENCE [LARGE SCALE GENOMIC DNA]</scope>
    <source>
        <strain evidence="9">DSM 5918</strain>
    </source>
</reference>
<dbReference type="SFLD" id="SFLDS00029">
    <property type="entry name" value="Radical_SAM"/>
    <property type="match status" value="1"/>
</dbReference>
<dbReference type="InterPro" id="IPR058240">
    <property type="entry name" value="rSAM_sf"/>
</dbReference>
<organism evidence="8 9">
    <name type="scientific">Desulfomicrobium apsheronum</name>
    <dbReference type="NCBI Taxonomy" id="52560"/>
    <lineage>
        <taxon>Bacteria</taxon>
        <taxon>Pseudomonadati</taxon>
        <taxon>Thermodesulfobacteriota</taxon>
        <taxon>Desulfovibrionia</taxon>
        <taxon>Desulfovibrionales</taxon>
        <taxon>Desulfomicrobiaceae</taxon>
        <taxon>Desulfomicrobium</taxon>
    </lineage>
</organism>
<dbReference type="GO" id="GO:0051539">
    <property type="term" value="F:4 iron, 4 sulfur cluster binding"/>
    <property type="evidence" value="ECO:0007669"/>
    <property type="project" value="UniProtKB-KW"/>
</dbReference>
<keyword evidence="6" id="KW-0411">Iron-sulfur</keyword>
<dbReference type="EMBL" id="FORX01000026">
    <property type="protein sequence ID" value="SFK45789.1"/>
    <property type="molecule type" value="Genomic_DNA"/>
</dbReference>
<protein>
    <submittedName>
        <fullName evidence="8">Radical SAM superfamily protein</fullName>
    </submittedName>
</protein>
<evidence type="ECO:0000259" key="7">
    <source>
        <dbReference type="PROSITE" id="PS51918"/>
    </source>
</evidence>
<evidence type="ECO:0000313" key="9">
    <source>
        <dbReference type="Proteomes" id="UP000198635"/>
    </source>
</evidence>
<dbReference type="PANTHER" id="PTHR30352:SF5">
    <property type="entry name" value="PYRUVATE FORMATE-LYASE 1-ACTIVATING ENZYME"/>
    <property type="match status" value="1"/>
</dbReference>
<dbReference type="InterPro" id="IPR034457">
    <property type="entry name" value="Organic_radical-activating"/>
</dbReference>
<gene>
    <name evidence="8" type="ORF">SAMN04488082_1263</name>
</gene>
<dbReference type="GO" id="GO:0046872">
    <property type="term" value="F:metal ion binding"/>
    <property type="evidence" value="ECO:0007669"/>
    <property type="project" value="UniProtKB-KW"/>
</dbReference>
<evidence type="ECO:0000256" key="5">
    <source>
        <dbReference type="ARBA" id="ARBA00023004"/>
    </source>
</evidence>
<dbReference type="CDD" id="cd01335">
    <property type="entry name" value="Radical_SAM"/>
    <property type="match status" value="1"/>
</dbReference>
<dbReference type="GO" id="GO:0003824">
    <property type="term" value="F:catalytic activity"/>
    <property type="evidence" value="ECO:0007669"/>
    <property type="project" value="InterPro"/>
</dbReference>
<dbReference type="Proteomes" id="UP000198635">
    <property type="component" value="Unassembled WGS sequence"/>
</dbReference>
<dbReference type="Pfam" id="PF04055">
    <property type="entry name" value="Radical_SAM"/>
    <property type="match status" value="1"/>
</dbReference>
<dbReference type="PANTHER" id="PTHR30352">
    <property type="entry name" value="PYRUVATE FORMATE-LYASE-ACTIVATING ENZYME"/>
    <property type="match status" value="1"/>
</dbReference>
<keyword evidence="2" id="KW-0004">4Fe-4S</keyword>
<accession>A0A1I3ZQF6</accession>
<evidence type="ECO:0000256" key="2">
    <source>
        <dbReference type="ARBA" id="ARBA00022485"/>
    </source>
</evidence>